<feature type="compositionally biased region" description="Basic and acidic residues" evidence="1">
    <location>
        <begin position="83"/>
        <end position="97"/>
    </location>
</feature>
<protein>
    <submittedName>
        <fullName evidence="2">Uncharacterized protein</fullName>
    </submittedName>
</protein>
<dbReference type="Proteomes" id="UP000000323">
    <property type="component" value="Chromosome 1"/>
</dbReference>
<dbReference type="HOGENOM" id="CLU_2345752_0_0_0"/>
<reference evidence="3" key="1">
    <citation type="journal article" date="2010" name="Stand. Genomic Sci.">
        <title>Complete genome sequence of 'Thermobaculum terrenum' type strain (YNP1).</title>
        <authorList>
            <person name="Kiss H."/>
            <person name="Cleland D."/>
            <person name="Lapidus A."/>
            <person name="Lucas S."/>
            <person name="Glavina Del Rio T."/>
            <person name="Nolan M."/>
            <person name="Tice H."/>
            <person name="Han C."/>
            <person name="Goodwin L."/>
            <person name="Pitluck S."/>
            <person name="Liolios K."/>
            <person name="Ivanova N."/>
            <person name="Mavromatis K."/>
            <person name="Ovchinnikova G."/>
            <person name="Pati A."/>
            <person name="Chen A."/>
            <person name="Palaniappan K."/>
            <person name="Land M."/>
            <person name="Hauser L."/>
            <person name="Chang Y."/>
            <person name="Jeffries C."/>
            <person name="Lu M."/>
            <person name="Brettin T."/>
            <person name="Detter J."/>
            <person name="Goker M."/>
            <person name="Tindall B."/>
            <person name="Beck B."/>
            <person name="McDermott T."/>
            <person name="Woyke T."/>
            <person name="Bristow J."/>
            <person name="Eisen J."/>
            <person name="Markowitz V."/>
            <person name="Hugenholtz P."/>
            <person name="Kyrpides N."/>
            <person name="Klenk H."/>
            <person name="Cheng J."/>
        </authorList>
    </citation>
    <scope>NUCLEOTIDE SEQUENCE [LARGE SCALE GENOMIC DNA]</scope>
    <source>
        <strain evidence="3">ATCC BAA-798 / YNP1</strain>
    </source>
</reference>
<evidence type="ECO:0000313" key="3">
    <source>
        <dbReference type="Proteomes" id="UP000000323"/>
    </source>
</evidence>
<gene>
    <name evidence="2" type="ordered locus">Tter_1724</name>
</gene>
<evidence type="ECO:0000256" key="1">
    <source>
        <dbReference type="SAM" id="MobiDB-lite"/>
    </source>
</evidence>
<sequence>MPQNYEQDYRVISSQLSQAPNEVLQELGGEEAEIASMAAAGISLEDVCKQKGMQPDQVWAILHRALDRLQGTRWAVGPSGDIRPLDADELGHPKEGI</sequence>
<dbReference type="OrthoDB" id="9782108at2"/>
<dbReference type="InterPro" id="IPR013324">
    <property type="entry name" value="RNA_pol_sigma_r3/r4-like"/>
</dbReference>
<dbReference type="SUPFAM" id="SSF88659">
    <property type="entry name" value="Sigma3 and sigma4 domains of RNA polymerase sigma factors"/>
    <property type="match status" value="1"/>
</dbReference>
<proteinExistence type="predicted"/>
<dbReference type="EMBL" id="CP001825">
    <property type="protein sequence ID" value="ACZ42630.1"/>
    <property type="molecule type" value="Genomic_DNA"/>
</dbReference>
<keyword evidence="3" id="KW-1185">Reference proteome</keyword>
<dbReference type="AlphaFoldDB" id="D1CCW5"/>
<dbReference type="STRING" id="525904.Tter_1724"/>
<organism evidence="2 3">
    <name type="scientific">Thermobaculum terrenum (strain ATCC BAA-798 / CCMEE 7001 / YNP1)</name>
    <dbReference type="NCBI Taxonomy" id="525904"/>
    <lineage>
        <taxon>Bacteria</taxon>
        <taxon>Bacillati</taxon>
        <taxon>Chloroflexota</taxon>
        <taxon>Chloroflexia</taxon>
        <taxon>Candidatus Thermobaculales</taxon>
        <taxon>Candidatus Thermobaculaceae</taxon>
        <taxon>Thermobaculum</taxon>
    </lineage>
</organism>
<feature type="region of interest" description="Disordered" evidence="1">
    <location>
        <begin position="76"/>
        <end position="97"/>
    </location>
</feature>
<name>D1CCW5_THET1</name>
<dbReference type="RefSeq" id="WP_012875664.1">
    <property type="nucleotide sequence ID" value="NC_013525.1"/>
</dbReference>
<dbReference type="KEGG" id="ttr:Tter_1724"/>
<evidence type="ECO:0000313" key="2">
    <source>
        <dbReference type="EMBL" id="ACZ42630.1"/>
    </source>
</evidence>
<accession>D1CCW5</accession>